<evidence type="ECO:0000256" key="8">
    <source>
        <dbReference type="ARBA" id="ARBA00022837"/>
    </source>
</evidence>
<dbReference type="SUPFAM" id="SSF81653">
    <property type="entry name" value="Calcium ATPase, transduction domain A"/>
    <property type="match status" value="1"/>
</dbReference>
<dbReference type="GO" id="GO:0005388">
    <property type="term" value="F:P-type calcium transporter activity"/>
    <property type="evidence" value="ECO:0007669"/>
    <property type="project" value="UniProtKB-EC"/>
</dbReference>
<protein>
    <recommendedName>
        <fullName evidence="17">Calcium-transporting ATPase</fullName>
        <ecNumber evidence="17">7.2.2.10</ecNumber>
    </recommendedName>
</protein>
<feature type="transmembrane region" description="Helical" evidence="17">
    <location>
        <begin position="241"/>
        <end position="261"/>
    </location>
</feature>
<keyword evidence="9 17" id="KW-0067">ATP-binding</keyword>
<dbReference type="Gene3D" id="3.40.50.1000">
    <property type="entry name" value="HAD superfamily/HAD-like"/>
    <property type="match status" value="1"/>
</dbReference>
<comment type="caution">
    <text evidence="17">Lacks conserved residue(s) required for the propagation of feature annotation.</text>
</comment>
<feature type="transmembrane region" description="Helical" evidence="17">
    <location>
        <begin position="932"/>
        <end position="950"/>
    </location>
</feature>
<evidence type="ECO:0000256" key="14">
    <source>
        <dbReference type="ARBA" id="ARBA00023136"/>
    </source>
</evidence>
<dbReference type="NCBIfam" id="TIGR01517">
    <property type="entry name" value="ATPase-IIB_Ca"/>
    <property type="match status" value="1"/>
</dbReference>
<dbReference type="GO" id="GO:0046872">
    <property type="term" value="F:metal ion binding"/>
    <property type="evidence" value="ECO:0007669"/>
    <property type="project" value="UniProtKB-KW"/>
</dbReference>
<reference evidence="22" key="1">
    <citation type="submission" date="2021-09" db="EMBL/GenBank/DDBJ databases">
        <title>A high-quality genome of the endoparasitic fungus Hirsutella rhossiliensis with a comparison of Hirsutella genomes reveals transposable elements contributing to genome size variation.</title>
        <authorList>
            <person name="Lin R."/>
            <person name="Jiao Y."/>
            <person name="Sun X."/>
            <person name="Ling J."/>
            <person name="Xie B."/>
            <person name="Cheng X."/>
        </authorList>
    </citation>
    <scope>NUCLEOTIDE SEQUENCE</scope>
    <source>
        <strain evidence="22">HR02</strain>
    </source>
</reference>
<keyword evidence="7 17" id="KW-0547">Nucleotide-binding</keyword>
<keyword evidence="3" id="KW-0926">Vacuole</keyword>
<feature type="domain" description="Cation-transporting P-type ATPase C-terminal" evidence="20">
    <location>
        <begin position="929"/>
        <end position="1022"/>
    </location>
</feature>
<keyword evidence="22" id="KW-0378">Hydrolase</keyword>
<dbReference type="Pfam" id="PF00690">
    <property type="entry name" value="Cation_ATPase_N"/>
    <property type="match status" value="1"/>
</dbReference>
<dbReference type="InterPro" id="IPR006068">
    <property type="entry name" value="ATPase_P-typ_cation-transptr_C"/>
</dbReference>
<dbReference type="OrthoDB" id="3352408at2759"/>
<keyword evidence="10" id="KW-0460">Magnesium</keyword>
<dbReference type="Pfam" id="PF00689">
    <property type="entry name" value="Cation_ATPase_C"/>
    <property type="match status" value="1"/>
</dbReference>
<dbReference type="GO" id="GO:0005524">
    <property type="term" value="F:ATP binding"/>
    <property type="evidence" value="ECO:0007669"/>
    <property type="project" value="UniProtKB-KW"/>
</dbReference>
<dbReference type="SFLD" id="SFLDF00027">
    <property type="entry name" value="p-type_atpase"/>
    <property type="match status" value="1"/>
</dbReference>
<dbReference type="PRINTS" id="PR00119">
    <property type="entry name" value="CATATPASE"/>
</dbReference>
<sequence>MFSPQRPPTITVDPADGSQGTPDAENNVAQPLTEHNSPQERACVSPAAFVQDPAGAAVFSPSSYGGSTATGMTPDASTVERSRAASLNTTLSSIPSHENLAGARQDDMSSGFPFLPEILADMVSSKSMADLEAVGGPAGLSRGLRTDLDAGLGSGESRPNDVIGSAPQANDVCDVLKARKAVFGTNRIPDKKLRGIFDLMILALSDRVLILLSVVAAISLSVGMYQSFGQPHAPGQPRVEWVDGVTIMAAVMIVVVTGAANDYQKERQFARLNKKKEQRAVVAIRSGKPTEISVFDILAGDVLQLNPGDLVPADGILIAGHAIHADESSMTGESEQIKKTPAAKALTDLRKGRDANGLDPFIISGSKILEGTGTYLRPDATPLQEKLSGVADKIAISGVAVATVLFLVLTIKLIFTIPTSDSSPFELLQTFLRIFIVSITIVVIAVPEGLPLAVTLALSIAVTRMLKDNNLVRILAACETMGNATTVCCDKTGTLTMNKMRVTRGVLGNTAASEHDALLGGALPVAASDDVRDAMLKSIAINSTAFEGDEDGSIAFIGSKTEASLLLFAKDWLGMQPLQQERANAEVVEVYPFDSTRKCMATVTRLPDSKYRIYVKGAPEVLLEYCSRVIPQAASPLGQGVSLTEERRDVLLGTIGEYASHSLRVLGFAYKDTSCWPPFGYPPDGVPVEQILADMTLLGVLGIQDSLRPGVADAVARCQGAGVFVRMVTGDNVRTARAIASQCGILTDHGIVLEGPAFRQLSDTEMDRILSRLQVLARSSPEDKQLLVKRLKELGETVAVTGDGTNDGPALRAADVGFSMGLSGTDIAKEASSIVLMDDNFSSIVKVIEWGRTVNDAVKKFLNFQLTVNITAVTVTFVSAIISDKEESILTPVQLLPTKRNRSRKKARKKIRTINIYNRMEVDYRPIEEMETLETLIFNAYVWMQFFNLYNNRRLDNKFNVFQGITMNPYFIAIIVAIAAGQFLIITFGGSALSATQLSAKEWAISLILGVLCMPVAMVLRLIPDESIKRLFDRKRHGRSDTPQGDRTAAPTDEIQWPMALRRVRCELLTIRQPRSSRLQRLRSEIGDRAISGDW</sequence>
<dbReference type="GO" id="GO:0005774">
    <property type="term" value="C:vacuolar membrane"/>
    <property type="evidence" value="ECO:0007669"/>
    <property type="project" value="UniProtKB-SubCell"/>
</dbReference>
<dbReference type="InterPro" id="IPR023299">
    <property type="entry name" value="ATPase_P-typ_cyto_dom_N"/>
</dbReference>
<dbReference type="PANTHER" id="PTHR24093:SF369">
    <property type="entry name" value="CALCIUM-TRANSPORTING ATPASE"/>
    <property type="match status" value="1"/>
</dbReference>
<comment type="catalytic activity">
    <reaction evidence="15 17">
        <text>Ca(2+)(in) + ATP + H2O = Ca(2+)(out) + ADP + phosphate + H(+)</text>
        <dbReference type="Rhea" id="RHEA:18105"/>
        <dbReference type="ChEBI" id="CHEBI:15377"/>
        <dbReference type="ChEBI" id="CHEBI:15378"/>
        <dbReference type="ChEBI" id="CHEBI:29108"/>
        <dbReference type="ChEBI" id="CHEBI:30616"/>
        <dbReference type="ChEBI" id="CHEBI:43474"/>
        <dbReference type="ChEBI" id="CHEBI:456216"/>
        <dbReference type="EC" id="7.2.2.10"/>
    </reaction>
</comment>
<comment type="function">
    <text evidence="17">Catalyzes the hydrolysis of ATP coupled with the transport of calcium.</text>
</comment>
<dbReference type="Gene3D" id="2.70.150.10">
    <property type="entry name" value="Calcium-transporting ATPase, cytoplasmic transduction domain A"/>
    <property type="match status" value="1"/>
</dbReference>
<evidence type="ECO:0000256" key="12">
    <source>
        <dbReference type="ARBA" id="ARBA00022989"/>
    </source>
</evidence>
<comment type="subcellular location">
    <subcellularLocation>
        <location evidence="17">Membrane</location>
        <topology evidence="17">Multi-pass membrane protein</topology>
    </subcellularLocation>
    <subcellularLocation>
        <location evidence="1">Vacuole membrane</location>
        <topology evidence="1">Multi-pass membrane protein</topology>
    </subcellularLocation>
</comment>
<evidence type="ECO:0000256" key="13">
    <source>
        <dbReference type="ARBA" id="ARBA00023065"/>
    </source>
</evidence>
<dbReference type="RefSeq" id="XP_044725399.1">
    <property type="nucleotide sequence ID" value="XM_044858999.1"/>
</dbReference>
<keyword evidence="12 17" id="KW-1133">Transmembrane helix</keyword>
<dbReference type="SUPFAM" id="SSF56784">
    <property type="entry name" value="HAD-like"/>
    <property type="match status" value="1"/>
</dbReference>
<dbReference type="InterPro" id="IPR006408">
    <property type="entry name" value="P-type_ATPase_IIB"/>
</dbReference>
<dbReference type="FunFam" id="2.70.150.10:FF:000028">
    <property type="entry name" value="Calcium-transporting ATPase"/>
    <property type="match status" value="1"/>
</dbReference>
<feature type="domain" description="P-type ATPase A" evidence="19">
    <location>
        <begin position="278"/>
        <end position="350"/>
    </location>
</feature>
<keyword evidence="11" id="KW-1278">Translocase</keyword>
<accession>A0A9P8N8E8</accession>
<evidence type="ECO:0000256" key="7">
    <source>
        <dbReference type="ARBA" id="ARBA00022741"/>
    </source>
</evidence>
<dbReference type="InterPro" id="IPR044492">
    <property type="entry name" value="P_typ_ATPase_HD_dom"/>
</dbReference>
<evidence type="ECO:0000313" key="23">
    <source>
        <dbReference type="Proteomes" id="UP000824596"/>
    </source>
</evidence>
<keyword evidence="6" id="KW-0479">Metal-binding</keyword>
<proteinExistence type="inferred from homology"/>
<organism evidence="22 23">
    <name type="scientific">Hirsutella rhossiliensis</name>
    <dbReference type="NCBI Taxonomy" id="111463"/>
    <lineage>
        <taxon>Eukaryota</taxon>
        <taxon>Fungi</taxon>
        <taxon>Dikarya</taxon>
        <taxon>Ascomycota</taxon>
        <taxon>Pezizomycotina</taxon>
        <taxon>Sordariomycetes</taxon>
        <taxon>Hypocreomycetidae</taxon>
        <taxon>Hypocreales</taxon>
        <taxon>Ophiocordycipitaceae</taxon>
        <taxon>Hirsutella</taxon>
    </lineage>
</organism>
<feature type="compositionally biased region" description="Polar residues" evidence="18">
    <location>
        <begin position="27"/>
        <end position="36"/>
    </location>
</feature>
<dbReference type="Gene3D" id="1.20.1110.10">
    <property type="entry name" value="Calcium-transporting ATPase, transmembrane domain"/>
    <property type="match status" value="2"/>
</dbReference>
<feature type="transmembrane region" description="Helical" evidence="17">
    <location>
        <begin position="861"/>
        <end position="882"/>
    </location>
</feature>
<feature type="transmembrane region" description="Helical" evidence="17">
    <location>
        <begin position="970"/>
        <end position="991"/>
    </location>
</feature>
<dbReference type="InterPro" id="IPR023214">
    <property type="entry name" value="HAD_sf"/>
</dbReference>
<keyword evidence="14 17" id="KW-0472">Membrane</keyword>
<feature type="transmembrane region" description="Helical" evidence="17">
    <location>
        <begin position="196"/>
        <end position="221"/>
    </location>
</feature>
<dbReference type="PROSITE" id="PS00154">
    <property type="entry name" value="ATPASE_E1_E2"/>
    <property type="match status" value="1"/>
</dbReference>
<evidence type="ECO:0000256" key="17">
    <source>
        <dbReference type="RuleBase" id="RU361146"/>
    </source>
</evidence>
<evidence type="ECO:0000256" key="5">
    <source>
        <dbReference type="ARBA" id="ARBA00022692"/>
    </source>
</evidence>
<evidence type="ECO:0000256" key="6">
    <source>
        <dbReference type="ARBA" id="ARBA00022723"/>
    </source>
</evidence>
<evidence type="ECO:0000256" key="10">
    <source>
        <dbReference type="ARBA" id="ARBA00022842"/>
    </source>
</evidence>
<evidence type="ECO:0000313" key="22">
    <source>
        <dbReference type="EMBL" id="KAH0967886.1"/>
    </source>
</evidence>
<dbReference type="Proteomes" id="UP000824596">
    <property type="component" value="Unassembled WGS sequence"/>
</dbReference>
<dbReference type="InterPro" id="IPR018303">
    <property type="entry name" value="ATPase_P-typ_P_site"/>
</dbReference>
<comment type="function">
    <text evidence="16">This magnesium-dependent enzyme catalyzes the hydrolysis of ATP coupled with the transport of calcium. Transports the calcium to the vacuole and participates in the control of the cytosolic free calcium.</text>
</comment>
<evidence type="ECO:0000256" key="3">
    <source>
        <dbReference type="ARBA" id="ARBA00022554"/>
    </source>
</evidence>
<dbReference type="Pfam" id="PF00122">
    <property type="entry name" value="E1-E2_ATPase"/>
    <property type="match status" value="1"/>
</dbReference>
<dbReference type="GO" id="GO:0006874">
    <property type="term" value="P:intracellular calcium ion homeostasis"/>
    <property type="evidence" value="ECO:0007669"/>
    <property type="project" value="TreeGrafter"/>
</dbReference>
<dbReference type="SUPFAM" id="SSF81665">
    <property type="entry name" value="Calcium ATPase, transmembrane domain M"/>
    <property type="match status" value="1"/>
</dbReference>
<dbReference type="InterPro" id="IPR023298">
    <property type="entry name" value="ATPase_P-typ_TM_dom_sf"/>
</dbReference>
<evidence type="ECO:0000256" key="2">
    <source>
        <dbReference type="ARBA" id="ARBA00022448"/>
    </source>
</evidence>
<keyword evidence="5 17" id="KW-0812">Transmembrane</keyword>
<evidence type="ECO:0000256" key="15">
    <source>
        <dbReference type="ARBA" id="ARBA00048694"/>
    </source>
</evidence>
<feature type="region of interest" description="Disordered" evidence="18">
    <location>
        <begin position="1"/>
        <end position="39"/>
    </location>
</feature>
<dbReference type="InterPro" id="IPR036412">
    <property type="entry name" value="HAD-like_sf"/>
</dbReference>
<dbReference type="EMBL" id="JAIZPD010000001">
    <property type="protein sequence ID" value="KAH0967886.1"/>
    <property type="molecule type" value="Genomic_DNA"/>
</dbReference>
<gene>
    <name evidence="22" type="ORF">HRG_00528</name>
</gene>
<evidence type="ECO:0000259" key="19">
    <source>
        <dbReference type="Pfam" id="PF00122"/>
    </source>
</evidence>
<dbReference type="InterPro" id="IPR001757">
    <property type="entry name" value="P_typ_ATPase"/>
</dbReference>
<dbReference type="FunFam" id="3.40.50.1000:FF:000018">
    <property type="entry name" value="Calcium-transporting ATPase"/>
    <property type="match status" value="1"/>
</dbReference>
<dbReference type="GeneID" id="68349657"/>
<evidence type="ECO:0000256" key="16">
    <source>
        <dbReference type="ARBA" id="ARBA00059328"/>
    </source>
</evidence>
<dbReference type="PANTHER" id="PTHR24093">
    <property type="entry name" value="CATION TRANSPORTING ATPASE"/>
    <property type="match status" value="1"/>
</dbReference>
<keyword evidence="13 17" id="KW-0406">Ion transport</keyword>
<evidence type="ECO:0000256" key="1">
    <source>
        <dbReference type="ARBA" id="ARBA00004128"/>
    </source>
</evidence>
<dbReference type="SUPFAM" id="SSF81660">
    <property type="entry name" value="Metal cation-transporting ATPase, ATP-binding domain N"/>
    <property type="match status" value="1"/>
</dbReference>
<evidence type="ECO:0000259" key="20">
    <source>
        <dbReference type="Pfam" id="PF00689"/>
    </source>
</evidence>
<dbReference type="NCBIfam" id="TIGR01494">
    <property type="entry name" value="ATPase_P-type"/>
    <property type="match status" value="2"/>
</dbReference>
<dbReference type="PRINTS" id="PR00121">
    <property type="entry name" value="NAKATPASE"/>
</dbReference>
<evidence type="ECO:0000259" key="21">
    <source>
        <dbReference type="Pfam" id="PF00690"/>
    </source>
</evidence>
<evidence type="ECO:0000256" key="4">
    <source>
        <dbReference type="ARBA" id="ARBA00022568"/>
    </source>
</evidence>
<dbReference type="GO" id="GO:0016887">
    <property type="term" value="F:ATP hydrolysis activity"/>
    <property type="evidence" value="ECO:0007669"/>
    <property type="project" value="InterPro"/>
</dbReference>
<dbReference type="InterPro" id="IPR059000">
    <property type="entry name" value="ATPase_P-type_domA"/>
</dbReference>
<evidence type="ECO:0000256" key="18">
    <source>
        <dbReference type="SAM" id="MobiDB-lite"/>
    </source>
</evidence>
<comment type="caution">
    <text evidence="22">The sequence shown here is derived from an EMBL/GenBank/DDBJ whole genome shotgun (WGS) entry which is preliminary data.</text>
</comment>
<dbReference type="AlphaFoldDB" id="A0A9P8N8E8"/>
<feature type="transmembrane region" description="Helical" evidence="17">
    <location>
        <begin position="435"/>
        <end position="463"/>
    </location>
</feature>
<dbReference type="InterPro" id="IPR008250">
    <property type="entry name" value="ATPase_P-typ_transduc_dom_A_sf"/>
</dbReference>
<keyword evidence="2 17" id="KW-0813">Transport</keyword>
<keyword evidence="23" id="KW-1185">Reference proteome</keyword>
<evidence type="ECO:0000256" key="11">
    <source>
        <dbReference type="ARBA" id="ARBA00022967"/>
    </source>
</evidence>
<dbReference type="Gene3D" id="3.40.1110.10">
    <property type="entry name" value="Calcium-transporting ATPase, cytoplasmic domain N"/>
    <property type="match status" value="1"/>
</dbReference>
<feature type="domain" description="Cation-transporting P-type ATPase N-terminal" evidence="21">
    <location>
        <begin position="177"/>
        <end position="219"/>
    </location>
</feature>
<dbReference type="InterPro" id="IPR004014">
    <property type="entry name" value="ATPase_P-typ_cation-transptr_N"/>
</dbReference>
<dbReference type="SFLD" id="SFLDG00002">
    <property type="entry name" value="C1.7:_P-type_atpase_like"/>
    <property type="match status" value="1"/>
</dbReference>
<dbReference type="GO" id="GO:0005886">
    <property type="term" value="C:plasma membrane"/>
    <property type="evidence" value="ECO:0007669"/>
    <property type="project" value="TreeGrafter"/>
</dbReference>
<keyword evidence="4 17" id="KW-0109">Calcium transport</keyword>
<feature type="transmembrane region" description="Helical" evidence="17">
    <location>
        <begin position="1003"/>
        <end position="1023"/>
    </location>
</feature>
<dbReference type="SFLD" id="SFLDS00003">
    <property type="entry name" value="Haloacid_Dehalogenase"/>
    <property type="match status" value="1"/>
</dbReference>
<feature type="transmembrane region" description="Helical" evidence="17">
    <location>
        <begin position="394"/>
        <end position="415"/>
    </location>
</feature>
<name>A0A9P8N8E8_9HYPO</name>
<evidence type="ECO:0000256" key="9">
    <source>
        <dbReference type="ARBA" id="ARBA00022840"/>
    </source>
</evidence>
<comment type="similarity">
    <text evidence="17">Belongs to the cation transport ATPase (P-type) (TC 3.A.3) family.</text>
</comment>
<keyword evidence="8 17" id="KW-0106">Calcium</keyword>
<dbReference type="Pfam" id="PF13246">
    <property type="entry name" value="Cation_ATPase"/>
    <property type="match status" value="1"/>
</dbReference>
<dbReference type="EC" id="7.2.2.10" evidence="17"/>